<dbReference type="Proteomes" id="UP001168990">
    <property type="component" value="Unassembled WGS sequence"/>
</dbReference>
<keyword evidence="3" id="KW-1185">Reference proteome</keyword>
<feature type="compositionally biased region" description="Polar residues" evidence="1">
    <location>
        <begin position="40"/>
        <end position="61"/>
    </location>
</feature>
<evidence type="ECO:0000256" key="1">
    <source>
        <dbReference type="SAM" id="MobiDB-lite"/>
    </source>
</evidence>
<organism evidence="2 3">
    <name type="scientific">Microctonus aethiopoides</name>
    <dbReference type="NCBI Taxonomy" id="144406"/>
    <lineage>
        <taxon>Eukaryota</taxon>
        <taxon>Metazoa</taxon>
        <taxon>Ecdysozoa</taxon>
        <taxon>Arthropoda</taxon>
        <taxon>Hexapoda</taxon>
        <taxon>Insecta</taxon>
        <taxon>Pterygota</taxon>
        <taxon>Neoptera</taxon>
        <taxon>Endopterygota</taxon>
        <taxon>Hymenoptera</taxon>
        <taxon>Apocrita</taxon>
        <taxon>Ichneumonoidea</taxon>
        <taxon>Braconidae</taxon>
        <taxon>Euphorinae</taxon>
        <taxon>Microctonus</taxon>
    </lineage>
</organism>
<evidence type="ECO:0000313" key="3">
    <source>
        <dbReference type="Proteomes" id="UP001168990"/>
    </source>
</evidence>
<evidence type="ECO:0000313" key="2">
    <source>
        <dbReference type="EMBL" id="KAK0169332.1"/>
    </source>
</evidence>
<dbReference type="AlphaFoldDB" id="A0AA39KPV8"/>
<feature type="non-terminal residue" evidence="2">
    <location>
        <position position="175"/>
    </location>
</feature>
<feature type="region of interest" description="Disordered" evidence="1">
    <location>
        <begin position="37"/>
        <end position="61"/>
    </location>
</feature>
<comment type="caution">
    <text evidence="2">The sequence shown here is derived from an EMBL/GenBank/DDBJ whole genome shotgun (WGS) entry which is preliminary data.</text>
</comment>
<name>A0AA39KPV8_9HYME</name>
<reference evidence="2" key="1">
    <citation type="journal article" date="2023" name="bioRxiv">
        <title>Scaffold-level genome assemblies of two parasitoid biocontrol wasps reveal the parthenogenesis mechanism and an associated novel virus.</title>
        <authorList>
            <person name="Inwood S."/>
            <person name="Skelly J."/>
            <person name="Guhlin J."/>
            <person name="Harrop T."/>
            <person name="Goldson S."/>
            <person name="Dearden P."/>
        </authorList>
    </citation>
    <scope>NUCLEOTIDE SEQUENCE</scope>
    <source>
        <strain evidence="2">Irish</strain>
        <tissue evidence="2">Whole body</tissue>
    </source>
</reference>
<proteinExistence type="predicted"/>
<reference evidence="2" key="2">
    <citation type="submission" date="2023-03" db="EMBL/GenBank/DDBJ databases">
        <authorList>
            <person name="Inwood S.N."/>
            <person name="Skelly J.G."/>
            <person name="Guhlin J."/>
            <person name="Harrop T.W.R."/>
            <person name="Goldson S.G."/>
            <person name="Dearden P.K."/>
        </authorList>
    </citation>
    <scope>NUCLEOTIDE SEQUENCE</scope>
    <source>
        <strain evidence="2">Irish</strain>
        <tissue evidence="2">Whole body</tissue>
    </source>
</reference>
<dbReference type="EMBL" id="JAQQBS010000680">
    <property type="protein sequence ID" value="KAK0169332.1"/>
    <property type="molecule type" value="Genomic_DNA"/>
</dbReference>
<sequence>DNNGIGERAITIHSNLEPKVVIRDIMKDAALHNVERDIDGNNSEPLTSTCEQSINPPQENGRQTEIGVIEHRSSEDAGGIRVVETIDNDSAAINIRNKWKLSRFWCKSNKKRVRVLKLNKSKSERVMFNDEEISDDIENISSTSSTSVEIITEKNDQCDSDDTFYGKNIIILNLK</sequence>
<protein>
    <submittedName>
        <fullName evidence="2">Uncharacterized protein</fullName>
    </submittedName>
</protein>
<gene>
    <name evidence="2" type="ORF">PV328_012191</name>
</gene>
<accession>A0AA39KPV8</accession>